<dbReference type="Proteomes" id="UP001418222">
    <property type="component" value="Unassembled WGS sequence"/>
</dbReference>
<feature type="region of interest" description="Disordered" evidence="3">
    <location>
        <begin position="201"/>
        <end position="258"/>
    </location>
</feature>
<evidence type="ECO:0000256" key="3">
    <source>
        <dbReference type="SAM" id="MobiDB-lite"/>
    </source>
</evidence>
<dbReference type="AlphaFoldDB" id="A0AAP0FTC2"/>
<sequence>MEEIIPGCKARLEKKIVIHYGILCLDAGTITIMGGLVQSLYDEWHINRRYSGFSRSLMTKSRNDDGDGPPPFEKLQTDAFPREASAFSSSHEARSTPVDAKPVSSTTKPEEKTSSSAVSRPKEVQNQAAAQKLLQKMSQPMPQGRNPRDHRTRFKGRQEETPVFTLDEWERKKAGTSSAIRAADIQDTSADEILARQLQSQLDFEDHQNHTGNSGSEAERIRMSMFSFGGTEERGNESRDDFRGRGRGKGRGRGRKRF</sequence>
<evidence type="ECO:0000256" key="2">
    <source>
        <dbReference type="ARBA" id="ARBA00023242"/>
    </source>
</evidence>
<accession>A0AAP0FTC2</accession>
<evidence type="ECO:0008006" key="6">
    <source>
        <dbReference type="Google" id="ProtNLM"/>
    </source>
</evidence>
<dbReference type="InterPro" id="IPR042470">
    <property type="entry name" value="RMI1_N_C_sf"/>
</dbReference>
<keyword evidence="5" id="KW-1185">Reference proteome</keyword>
<name>A0AAP0FTC2_9ASPA</name>
<organism evidence="4 5">
    <name type="scientific">Platanthera zijinensis</name>
    <dbReference type="NCBI Taxonomy" id="2320716"/>
    <lineage>
        <taxon>Eukaryota</taxon>
        <taxon>Viridiplantae</taxon>
        <taxon>Streptophyta</taxon>
        <taxon>Embryophyta</taxon>
        <taxon>Tracheophyta</taxon>
        <taxon>Spermatophyta</taxon>
        <taxon>Magnoliopsida</taxon>
        <taxon>Liliopsida</taxon>
        <taxon>Asparagales</taxon>
        <taxon>Orchidaceae</taxon>
        <taxon>Orchidoideae</taxon>
        <taxon>Orchideae</taxon>
        <taxon>Orchidinae</taxon>
        <taxon>Platanthera</taxon>
    </lineage>
</organism>
<comment type="subcellular location">
    <subcellularLocation>
        <location evidence="1">Nucleus</location>
    </subcellularLocation>
</comment>
<proteinExistence type="predicted"/>
<dbReference type="PANTHER" id="PTHR13681:SF24">
    <property type="entry name" value="TUDOR DOMAIN-CONTAINING PROTEIN 3"/>
    <property type="match status" value="1"/>
</dbReference>
<dbReference type="Gene3D" id="2.40.50.770">
    <property type="entry name" value="RecQ-mediated genome instability protein Rmi1, C-terminal domain"/>
    <property type="match status" value="1"/>
</dbReference>
<dbReference type="EMBL" id="JBBWWQ010000021">
    <property type="protein sequence ID" value="KAK8914042.1"/>
    <property type="molecule type" value="Genomic_DNA"/>
</dbReference>
<feature type="compositionally biased region" description="Basic residues" evidence="3">
    <location>
        <begin position="245"/>
        <end position="258"/>
    </location>
</feature>
<dbReference type="PANTHER" id="PTHR13681">
    <property type="entry name" value="SURVIVAL OF MOTOR NEURON-RELATED-SPLICING FACTOR 30-RELATED"/>
    <property type="match status" value="1"/>
</dbReference>
<reference evidence="4 5" key="1">
    <citation type="journal article" date="2022" name="Nat. Plants">
        <title>Genomes of leafy and leafless Platanthera orchids illuminate the evolution of mycoheterotrophy.</title>
        <authorList>
            <person name="Li M.H."/>
            <person name="Liu K.W."/>
            <person name="Li Z."/>
            <person name="Lu H.C."/>
            <person name="Ye Q.L."/>
            <person name="Zhang D."/>
            <person name="Wang J.Y."/>
            <person name="Li Y.F."/>
            <person name="Zhong Z.M."/>
            <person name="Liu X."/>
            <person name="Yu X."/>
            <person name="Liu D.K."/>
            <person name="Tu X.D."/>
            <person name="Liu B."/>
            <person name="Hao Y."/>
            <person name="Liao X.Y."/>
            <person name="Jiang Y.T."/>
            <person name="Sun W.H."/>
            <person name="Chen J."/>
            <person name="Chen Y.Q."/>
            <person name="Ai Y."/>
            <person name="Zhai J.W."/>
            <person name="Wu S.S."/>
            <person name="Zhou Z."/>
            <person name="Hsiao Y.Y."/>
            <person name="Wu W.L."/>
            <person name="Chen Y.Y."/>
            <person name="Lin Y.F."/>
            <person name="Hsu J.L."/>
            <person name="Li C.Y."/>
            <person name="Wang Z.W."/>
            <person name="Zhao X."/>
            <person name="Zhong W.Y."/>
            <person name="Ma X.K."/>
            <person name="Ma L."/>
            <person name="Huang J."/>
            <person name="Chen G.Z."/>
            <person name="Huang M.Z."/>
            <person name="Huang L."/>
            <person name="Peng D.H."/>
            <person name="Luo Y.B."/>
            <person name="Zou S.Q."/>
            <person name="Chen S.P."/>
            <person name="Lan S."/>
            <person name="Tsai W.C."/>
            <person name="Van de Peer Y."/>
            <person name="Liu Z.J."/>
        </authorList>
    </citation>
    <scope>NUCLEOTIDE SEQUENCE [LARGE SCALE GENOMIC DNA]</scope>
    <source>
        <strain evidence="4">Lor287</strain>
    </source>
</reference>
<feature type="compositionally biased region" description="Low complexity" evidence="3">
    <location>
        <begin position="127"/>
        <end position="136"/>
    </location>
</feature>
<feature type="compositionally biased region" description="Basic and acidic residues" evidence="3">
    <location>
        <begin position="231"/>
        <end position="244"/>
    </location>
</feature>
<comment type="caution">
    <text evidence="4">The sequence shown here is derived from an EMBL/GenBank/DDBJ whole genome shotgun (WGS) entry which is preliminary data.</text>
</comment>
<evidence type="ECO:0000313" key="5">
    <source>
        <dbReference type="Proteomes" id="UP001418222"/>
    </source>
</evidence>
<dbReference type="GO" id="GO:0005634">
    <property type="term" value="C:nucleus"/>
    <property type="evidence" value="ECO:0007669"/>
    <property type="project" value="UniProtKB-SubCell"/>
</dbReference>
<evidence type="ECO:0000256" key="1">
    <source>
        <dbReference type="ARBA" id="ARBA00004123"/>
    </source>
</evidence>
<feature type="region of interest" description="Disordered" evidence="3">
    <location>
        <begin position="83"/>
        <end position="180"/>
    </location>
</feature>
<protein>
    <recommendedName>
        <fullName evidence="6">Tudor domain-containing protein 3</fullName>
    </recommendedName>
</protein>
<keyword evidence="2" id="KW-0539">Nucleus</keyword>
<gene>
    <name evidence="4" type="ORF">KSP39_PZI023679</name>
</gene>
<evidence type="ECO:0000313" key="4">
    <source>
        <dbReference type="EMBL" id="KAK8914042.1"/>
    </source>
</evidence>